<accession>A0A1M5LM54</accession>
<dbReference type="Proteomes" id="UP000184074">
    <property type="component" value="Unassembled WGS sequence"/>
</dbReference>
<evidence type="ECO:0000313" key="3">
    <source>
        <dbReference type="Proteomes" id="UP000184074"/>
    </source>
</evidence>
<dbReference type="RefSeq" id="WP_242648971.1">
    <property type="nucleotide sequence ID" value="NZ_FQXB01000001.1"/>
</dbReference>
<dbReference type="EMBL" id="FQXB01000001">
    <property type="protein sequence ID" value="SHG65729.1"/>
    <property type="molecule type" value="Genomic_DNA"/>
</dbReference>
<protein>
    <submittedName>
        <fullName evidence="2">Uncharacterized conserved protein YdeI, YjbR/CyaY-like superfamily, DUF1801 family</fullName>
    </submittedName>
</protein>
<dbReference type="Pfam" id="PF08818">
    <property type="entry name" value="DUF1801"/>
    <property type="match status" value="1"/>
</dbReference>
<dbReference type="PIRSF" id="PIRSF021308">
    <property type="entry name" value="UCP021308"/>
    <property type="match status" value="1"/>
</dbReference>
<dbReference type="InterPro" id="IPR014922">
    <property type="entry name" value="YdhG-like"/>
</dbReference>
<reference evidence="2 3" key="1">
    <citation type="submission" date="2016-11" db="EMBL/GenBank/DDBJ databases">
        <authorList>
            <person name="Jaros S."/>
            <person name="Januszkiewicz K."/>
            <person name="Wedrychowicz H."/>
        </authorList>
    </citation>
    <scope>NUCLEOTIDE SEQUENCE [LARGE SCALE GENOMIC DNA]</scope>
    <source>
        <strain evidence="2 3">DSM 28715</strain>
    </source>
</reference>
<feature type="domain" description="YdhG-like" evidence="1">
    <location>
        <begin position="35"/>
        <end position="132"/>
    </location>
</feature>
<gene>
    <name evidence="2" type="ORF">SAMN05444003_0355</name>
</gene>
<evidence type="ECO:0000313" key="2">
    <source>
        <dbReference type="EMBL" id="SHG65729.1"/>
    </source>
</evidence>
<dbReference type="AlphaFoldDB" id="A0A1M5LM54"/>
<keyword evidence="3" id="KW-1185">Reference proteome</keyword>
<sequence>MSEARQMVKDVATYFEKGCGRCDRFDTKDCSALQWGEGLQELRSICLAQGLTETSKWGAPCYTFSSRNVAILAAFRKDFRLSFFEAGLLKDPESLLEKSGPNTAFADSFVFRDVSEVGQHVEIIGQYLTEAMSYAEQGLKGPKPELDLDMPEELAAALDADPTLAEAFHALTPGRQRGYVINLNGAKQSATRIARIEKFRDKILAGKGPLDR</sequence>
<evidence type="ECO:0000259" key="1">
    <source>
        <dbReference type="Pfam" id="PF08818"/>
    </source>
</evidence>
<name>A0A1M5LM54_9RHOB</name>
<dbReference type="SUPFAM" id="SSF159888">
    <property type="entry name" value="YdhG-like"/>
    <property type="match status" value="1"/>
</dbReference>
<dbReference type="Pfam" id="PF13376">
    <property type="entry name" value="OmdA"/>
    <property type="match status" value="1"/>
</dbReference>
<organism evidence="2 3">
    <name type="scientific">Cognatiyoonia sediminum</name>
    <dbReference type="NCBI Taxonomy" id="1508389"/>
    <lineage>
        <taxon>Bacteria</taxon>
        <taxon>Pseudomonadati</taxon>
        <taxon>Pseudomonadota</taxon>
        <taxon>Alphaproteobacteria</taxon>
        <taxon>Rhodobacterales</taxon>
        <taxon>Paracoccaceae</taxon>
        <taxon>Cognatiyoonia</taxon>
    </lineage>
</organism>
<dbReference type="InterPro" id="IPR016786">
    <property type="entry name" value="YdeI_bac"/>
</dbReference>
<proteinExistence type="predicted"/>